<dbReference type="InterPro" id="IPR052169">
    <property type="entry name" value="CW_Biosynth-Accessory"/>
</dbReference>
<comment type="caution">
    <text evidence="4">The sequence shown here is derived from an EMBL/GenBank/DDBJ whole genome shotgun (WGS) entry which is preliminary data.</text>
</comment>
<keyword evidence="2" id="KW-0732">Signal</keyword>
<sequence length="349" mass="39004">MQLLRLISTFILSFFNITAGPNIPPTPAVNPSPILAPITLEKIFDRYVDNRTLNQSISIITTGDVIPARTVNFKMSQNNDFTLPFHKTADFLKNSDMTIINLEAPLIADCPLTTEGMVFCGDQRFIDGLLFAGIDAATLGNNHSLNHGREGLSQSKRLLEQNNILFAGPTAVTSALSNLAVNEIKGLRIGILAYNILDNPDRQIILGEIRAAKAQVDFLMVSFHWGAEYVRYPANQTIRLAREAIDNGADFINGNHPHWIQPLEVYRDKLIVYAHGNFIFDQEWSEETKTGMLVKTYLVGSQIADAEVIPIFISGYNQPEILTGEKKEEVYNFVREISGQQKNFRDSAF</sequence>
<comment type="similarity">
    <text evidence="1">Belongs to the CapA family.</text>
</comment>
<evidence type="ECO:0000259" key="3">
    <source>
        <dbReference type="SMART" id="SM00854"/>
    </source>
</evidence>
<dbReference type="InterPro" id="IPR029052">
    <property type="entry name" value="Metallo-depent_PP-like"/>
</dbReference>
<evidence type="ECO:0000256" key="2">
    <source>
        <dbReference type="SAM" id="SignalP"/>
    </source>
</evidence>
<dbReference type="InterPro" id="IPR019079">
    <property type="entry name" value="Capsule_synth_CapA"/>
</dbReference>
<dbReference type="Proteomes" id="UP000034894">
    <property type="component" value="Unassembled WGS sequence"/>
</dbReference>
<gene>
    <name evidence="4" type="ORF">UV73_C0007G0049</name>
</gene>
<dbReference type="AlphaFoldDB" id="A0A0G1FRH0"/>
<dbReference type="Gene3D" id="3.60.21.10">
    <property type="match status" value="1"/>
</dbReference>
<dbReference type="EMBL" id="LCFP01000007">
    <property type="protein sequence ID" value="KKS97606.1"/>
    <property type="molecule type" value="Genomic_DNA"/>
</dbReference>
<protein>
    <submittedName>
        <fullName evidence="4">SH3 type 3 domain-containing protein, poly-gamma-glutamate synthesis protein (Capsule biosynthesis protein)</fullName>
    </submittedName>
</protein>
<name>A0A0G1FRH0_9BACT</name>
<dbReference type="PANTHER" id="PTHR33393">
    <property type="entry name" value="POLYGLUTAMINE SYNTHESIS ACCESSORY PROTEIN RV0574C-RELATED"/>
    <property type="match status" value="1"/>
</dbReference>
<dbReference type="SUPFAM" id="SSF56300">
    <property type="entry name" value="Metallo-dependent phosphatases"/>
    <property type="match status" value="1"/>
</dbReference>
<feature type="signal peptide" evidence="2">
    <location>
        <begin position="1"/>
        <end position="19"/>
    </location>
</feature>
<feature type="chain" id="PRO_5002537079" evidence="2">
    <location>
        <begin position="20"/>
        <end position="349"/>
    </location>
</feature>
<accession>A0A0G1FRH0</accession>
<dbReference type="Pfam" id="PF09587">
    <property type="entry name" value="PGA_cap"/>
    <property type="match status" value="1"/>
</dbReference>
<evidence type="ECO:0000256" key="1">
    <source>
        <dbReference type="ARBA" id="ARBA00005662"/>
    </source>
</evidence>
<reference evidence="4 5" key="1">
    <citation type="journal article" date="2015" name="Nature">
        <title>rRNA introns, odd ribosomes, and small enigmatic genomes across a large radiation of phyla.</title>
        <authorList>
            <person name="Brown C.T."/>
            <person name="Hug L.A."/>
            <person name="Thomas B.C."/>
            <person name="Sharon I."/>
            <person name="Castelle C.J."/>
            <person name="Singh A."/>
            <person name="Wilkins M.J."/>
            <person name="Williams K.H."/>
            <person name="Banfield J.F."/>
        </authorList>
    </citation>
    <scope>NUCLEOTIDE SEQUENCE [LARGE SCALE GENOMIC DNA]</scope>
</reference>
<dbReference type="PANTHER" id="PTHR33393:SF12">
    <property type="entry name" value="CAPSULE BIOSYNTHESIS PROTEIN CAPA"/>
    <property type="match status" value="1"/>
</dbReference>
<feature type="domain" description="Capsule synthesis protein CapA" evidence="3">
    <location>
        <begin position="58"/>
        <end position="282"/>
    </location>
</feature>
<evidence type="ECO:0000313" key="4">
    <source>
        <dbReference type="EMBL" id="KKS97606.1"/>
    </source>
</evidence>
<dbReference type="STRING" id="1618443.UV73_C0007G0049"/>
<proteinExistence type="inferred from homology"/>
<dbReference type="CDD" id="cd07381">
    <property type="entry name" value="MPP_CapA"/>
    <property type="match status" value="1"/>
</dbReference>
<evidence type="ECO:0000313" key="5">
    <source>
        <dbReference type="Proteomes" id="UP000034894"/>
    </source>
</evidence>
<organism evidence="4 5">
    <name type="scientific">Candidatus Gottesmanbacteria bacterium GW2011_GWA2_43_14</name>
    <dbReference type="NCBI Taxonomy" id="1618443"/>
    <lineage>
        <taxon>Bacteria</taxon>
        <taxon>Candidatus Gottesmaniibacteriota</taxon>
    </lineage>
</organism>
<dbReference type="SMART" id="SM00854">
    <property type="entry name" value="PGA_cap"/>
    <property type="match status" value="1"/>
</dbReference>